<keyword evidence="5" id="KW-1185">Reference proteome</keyword>
<evidence type="ECO:0000256" key="2">
    <source>
        <dbReference type="ARBA" id="ARBA00022679"/>
    </source>
</evidence>
<dbReference type="GO" id="GO:0016757">
    <property type="term" value="F:glycosyltransferase activity"/>
    <property type="evidence" value="ECO:0007669"/>
    <property type="project" value="UniProtKB-KW"/>
</dbReference>
<dbReference type="GO" id="GO:0046872">
    <property type="term" value="F:metal ion binding"/>
    <property type="evidence" value="ECO:0007669"/>
    <property type="project" value="UniProtKB-KW"/>
</dbReference>
<dbReference type="EMBL" id="FOEN01000007">
    <property type="protein sequence ID" value="SEQ26369.1"/>
    <property type="molecule type" value="Genomic_DNA"/>
</dbReference>
<keyword evidence="3" id="KW-0479">Metal-binding</keyword>
<keyword evidence="2 4" id="KW-0808">Transferase</keyword>
<dbReference type="OrthoDB" id="5672604at2"/>
<dbReference type="CDD" id="cd04194">
    <property type="entry name" value="GT8_A4GalT_like"/>
    <property type="match status" value="1"/>
</dbReference>
<reference evidence="4 5" key="1">
    <citation type="submission" date="2016-10" db="EMBL/GenBank/DDBJ databases">
        <authorList>
            <person name="de Groot N.N."/>
        </authorList>
    </citation>
    <scope>NUCLEOTIDE SEQUENCE [LARGE SCALE GENOMIC DNA]</scope>
    <source>
        <strain evidence="4 5">DSM 15695</strain>
    </source>
</reference>
<dbReference type="STRING" id="89093.SAMN04488558_10769"/>
<dbReference type="Gene3D" id="3.90.550.10">
    <property type="entry name" value="Spore Coat Polysaccharide Biosynthesis Protein SpsA, Chain A"/>
    <property type="match status" value="1"/>
</dbReference>
<gene>
    <name evidence="4" type="ORF">SAMN04488558_10769</name>
</gene>
<dbReference type="SUPFAM" id="SSF53448">
    <property type="entry name" value="Nucleotide-diphospho-sugar transferases"/>
    <property type="match status" value="1"/>
</dbReference>
<dbReference type="AlphaFoldDB" id="A0A1H9EL34"/>
<keyword evidence="1" id="KW-0328">Glycosyltransferase</keyword>
<evidence type="ECO:0000256" key="1">
    <source>
        <dbReference type="ARBA" id="ARBA00022676"/>
    </source>
</evidence>
<dbReference type="PANTHER" id="PTHR13778">
    <property type="entry name" value="GLYCOSYLTRANSFERASE 8 DOMAIN-CONTAINING PROTEIN"/>
    <property type="match status" value="1"/>
</dbReference>
<name>A0A1H9EL34_9LACT</name>
<sequence length="272" mass="31802">MNLLFSIDDNFVDQMLTTLYSISCHHQEKMSVYILQKEALKETDKITDFINKLGYDYQPIIIGQTGFSDAPTTDRYPETIYYRLLAHEFLPEDLDRILYLDADILCINDFSNLYKLDLGLNLYAAASHTKVGNLLNKFNQKRLGLAEVTEYFNSGVLLMNLKQIRQQVRREDIFAFIEDNYRTLFLPDQDVLNGLYGPEIISLPDEVYNYDTRYGFIYESLSRGEWNSDWVMVHTVFLHFCGRNKPWIPKVADGLALLYKHYQAQAQKILEK</sequence>
<organism evidence="4 5">
    <name type="scientific">Ignavigranum ruoffiae</name>
    <dbReference type="NCBI Taxonomy" id="89093"/>
    <lineage>
        <taxon>Bacteria</taxon>
        <taxon>Bacillati</taxon>
        <taxon>Bacillota</taxon>
        <taxon>Bacilli</taxon>
        <taxon>Lactobacillales</taxon>
        <taxon>Aerococcaceae</taxon>
        <taxon>Ignavigranum</taxon>
    </lineage>
</organism>
<dbReference type="InterPro" id="IPR050748">
    <property type="entry name" value="Glycosyltrans_8_dom-fam"/>
</dbReference>
<dbReference type="RefSeq" id="WP_092572028.1">
    <property type="nucleotide sequence ID" value="NZ_CALUDV010000033.1"/>
</dbReference>
<evidence type="ECO:0000313" key="4">
    <source>
        <dbReference type="EMBL" id="SEQ26369.1"/>
    </source>
</evidence>
<proteinExistence type="predicted"/>
<evidence type="ECO:0000256" key="3">
    <source>
        <dbReference type="ARBA" id="ARBA00022723"/>
    </source>
</evidence>
<evidence type="ECO:0000313" key="5">
    <source>
        <dbReference type="Proteomes" id="UP000198833"/>
    </source>
</evidence>
<protein>
    <submittedName>
        <fullName evidence="4">Lipopolysaccharide biosynthesis protein, LPS:glycosyltransferase</fullName>
    </submittedName>
</protein>
<dbReference type="PANTHER" id="PTHR13778:SF47">
    <property type="entry name" value="LIPOPOLYSACCHARIDE 1,3-GALACTOSYLTRANSFERASE"/>
    <property type="match status" value="1"/>
</dbReference>
<accession>A0A1H9EL34</accession>
<dbReference type="Pfam" id="PF01501">
    <property type="entry name" value="Glyco_transf_8"/>
    <property type="match status" value="1"/>
</dbReference>
<dbReference type="InterPro" id="IPR002495">
    <property type="entry name" value="Glyco_trans_8"/>
</dbReference>
<dbReference type="InterPro" id="IPR029044">
    <property type="entry name" value="Nucleotide-diphossugar_trans"/>
</dbReference>
<dbReference type="Proteomes" id="UP000198833">
    <property type="component" value="Unassembled WGS sequence"/>
</dbReference>